<organism evidence="1 2">
    <name type="scientific">Candidatus Methanoperedens nitratireducens</name>
    <dbReference type="NCBI Taxonomy" id="1392998"/>
    <lineage>
        <taxon>Archaea</taxon>
        <taxon>Methanobacteriati</taxon>
        <taxon>Methanobacteriota</taxon>
        <taxon>Stenosarchaea group</taxon>
        <taxon>Methanomicrobia</taxon>
        <taxon>Methanosarcinales</taxon>
        <taxon>ANME-2 cluster</taxon>
        <taxon>Candidatus Methanoperedentaceae</taxon>
        <taxon>Candidatus Methanoperedens</taxon>
    </lineage>
</organism>
<evidence type="ECO:0000313" key="1">
    <source>
        <dbReference type="EMBL" id="SNQ60962.1"/>
    </source>
</evidence>
<gene>
    <name evidence="1" type="ORF">MNV_2130001</name>
</gene>
<dbReference type="RefSeq" id="WP_179293911.1">
    <property type="nucleotide sequence ID" value="NZ_FZMP01000128.1"/>
</dbReference>
<proteinExistence type="predicted"/>
<reference evidence="2" key="1">
    <citation type="submission" date="2017-06" db="EMBL/GenBank/DDBJ databases">
        <authorList>
            <person name="Cremers G."/>
        </authorList>
    </citation>
    <scope>NUCLEOTIDE SEQUENCE [LARGE SCALE GENOMIC DNA]</scope>
</reference>
<dbReference type="Proteomes" id="UP000218615">
    <property type="component" value="Unassembled WGS sequence"/>
</dbReference>
<dbReference type="EMBL" id="FZMP01000128">
    <property type="protein sequence ID" value="SNQ60962.1"/>
    <property type="molecule type" value="Genomic_DNA"/>
</dbReference>
<accession>A0A284VNY9</accession>
<evidence type="ECO:0000313" key="2">
    <source>
        <dbReference type="Proteomes" id="UP000218615"/>
    </source>
</evidence>
<sequence length="54" mass="6165">MYCIDASVFINAEVEGEEFHEYSAKLMQNIREHGITIIVQESPFGAKLTFEKSL</sequence>
<name>A0A284VNY9_9EURY</name>
<protein>
    <submittedName>
        <fullName evidence="1">Uncharacterized protein</fullName>
    </submittedName>
</protein>
<dbReference type="AlphaFoldDB" id="A0A284VNY9"/>
<dbReference type="OrthoDB" id="114910at2157"/>
<keyword evidence="2" id="KW-1185">Reference proteome</keyword>